<dbReference type="InterPro" id="IPR050276">
    <property type="entry name" value="MshD_Acetyltransferase"/>
</dbReference>
<dbReference type="SUPFAM" id="SSF55729">
    <property type="entry name" value="Acyl-CoA N-acyltransferases (Nat)"/>
    <property type="match status" value="2"/>
</dbReference>
<accession>A0A5M6DK51</accession>
<evidence type="ECO:0000259" key="1">
    <source>
        <dbReference type="PROSITE" id="PS51186"/>
    </source>
</evidence>
<dbReference type="RefSeq" id="WP_150087841.1">
    <property type="nucleotide sequence ID" value="NZ_VWSF01000004.1"/>
</dbReference>
<feature type="domain" description="N-acetyltransferase" evidence="1">
    <location>
        <begin position="145"/>
        <end position="282"/>
    </location>
</feature>
<evidence type="ECO:0000313" key="3">
    <source>
        <dbReference type="Proteomes" id="UP000323426"/>
    </source>
</evidence>
<keyword evidence="2" id="KW-0808">Transferase</keyword>
<proteinExistence type="predicted"/>
<name>A0A5M6DK51_9BACT</name>
<comment type="caution">
    <text evidence="2">The sequence shown here is derived from an EMBL/GenBank/DDBJ whole genome shotgun (WGS) entry which is preliminary data.</text>
</comment>
<keyword evidence="3" id="KW-1185">Reference proteome</keyword>
<dbReference type="CDD" id="cd04301">
    <property type="entry name" value="NAT_SF"/>
    <property type="match status" value="2"/>
</dbReference>
<reference evidence="2 3" key="1">
    <citation type="submission" date="2019-09" db="EMBL/GenBank/DDBJ databases">
        <title>Genome sequence and assembly of Adhaeribacter sp.</title>
        <authorList>
            <person name="Chhetri G."/>
        </authorList>
    </citation>
    <scope>NUCLEOTIDE SEQUENCE [LARGE SCALE GENOMIC DNA]</scope>
    <source>
        <strain evidence="2 3">DK36</strain>
    </source>
</reference>
<gene>
    <name evidence="2" type="ORF">F0145_08275</name>
</gene>
<dbReference type="Pfam" id="PF00583">
    <property type="entry name" value="Acetyltransf_1"/>
    <property type="match status" value="1"/>
</dbReference>
<evidence type="ECO:0000313" key="2">
    <source>
        <dbReference type="EMBL" id="KAA5547924.1"/>
    </source>
</evidence>
<dbReference type="AlphaFoldDB" id="A0A5M6DK51"/>
<feature type="domain" description="N-acetyltransferase" evidence="1">
    <location>
        <begin position="1"/>
        <end position="152"/>
    </location>
</feature>
<dbReference type="Gene3D" id="3.40.630.30">
    <property type="match status" value="2"/>
</dbReference>
<sequence length="282" mass="31627">MHFGTLQHTSLQIIADTFNLAFSDYVIPMHFTEVQLIEKLTRDGIHLEHSVGAFDGDKLVGFILQGLGPWEGALTAYNGGTGVIPDYRGQKLTQQLYAYSIPQLKAAGVKQCLLEVVTRNLVALKTYKAIGFNIARTLESYKGELNMKAFPSLPTGFIYREVIDLDWELAESFWDCKPSWGYNFAAIQRIRQFTQLAGIYYKNNLVGYGAIHENTNRMAQFAIAPAYRRQGLGLHLFQKLAAGKTVPLSVINVDEKSESTLNFLEDIGLTAFLQQYEMTLAI</sequence>
<dbReference type="GO" id="GO:0016747">
    <property type="term" value="F:acyltransferase activity, transferring groups other than amino-acyl groups"/>
    <property type="evidence" value="ECO:0007669"/>
    <property type="project" value="InterPro"/>
</dbReference>
<dbReference type="PANTHER" id="PTHR43617">
    <property type="entry name" value="L-AMINO ACID N-ACETYLTRANSFERASE"/>
    <property type="match status" value="1"/>
</dbReference>
<protein>
    <submittedName>
        <fullName evidence="2">GNAT family N-acetyltransferase</fullName>
    </submittedName>
</protein>
<dbReference type="EMBL" id="VWSF01000004">
    <property type="protein sequence ID" value="KAA5547924.1"/>
    <property type="molecule type" value="Genomic_DNA"/>
</dbReference>
<organism evidence="2 3">
    <name type="scientific">Adhaeribacter rhizoryzae</name>
    <dbReference type="NCBI Taxonomy" id="2607907"/>
    <lineage>
        <taxon>Bacteria</taxon>
        <taxon>Pseudomonadati</taxon>
        <taxon>Bacteroidota</taxon>
        <taxon>Cytophagia</taxon>
        <taxon>Cytophagales</taxon>
        <taxon>Hymenobacteraceae</taxon>
        <taxon>Adhaeribacter</taxon>
    </lineage>
</organism>
<dbReference type="Pfam" id="PF13673">
    <property type="entry name" value="Acetyltransf_10"/>
    <property type="match status" value="1"/>
</dbReference>
<dbReference type="InterPro" id="IPR016181">
    <property type="entry name" value="Acyl_CoA_acyltransferase"/>
</dbReference>
<dbReference type="Proteomes" id="UP000323426">
    <property type="component" value="Unassembled WGS sequence"/>
</dbReference>
<dbReference type="InterPro" id="IPR000182">
    <property type="entry name" value="GNAT_dom"/>
</dbReference>
<dbReference type="PROSITE" id="PS51186">
    <property type="entry name" value="GNAT"/>
    <property type="match status" value="2"/>
</dbReference>